<comment type="caution">
    <text evidence="3">The sequence shown here is derived from an EMBL/GenBank/DDBJ whole genome shotgun (WGS) entry which is preliminary data.</text>
</comment>
<proteinExistence type="predicted"/>
<sequence>MSDDSQLIAIDQVKIGMFIKLDLSWFEHSFSMNSFKITNPQQLKELQALNLKHIRYIPSKSDLLPTNQNAKPAPPQQVLPEQAKIFENIVEAKKARFEKLMKQREELARCEEKFVHAATVVRSIGKTIFSQPAQTIEEAGKLVDSIAEIFLNSNDTVMHLIQQSSANEELYFHALNVSVLAMMLANEMKCTESQIKSVGMAAIFHDLGKVNIPDKILNKTDALTKPEQSFFELHPHYGVEVGQKAGLPKIVLEVIANHHELMDGSGYPQKLKGDAIRMPTRIVTIANVYDNLCNHIDPNQSLTPHEALSTMYAHRRAQFDPAIMATMIKSLGVYPPGTIVRLSNEAIGLVMNVNVGKPLRPRVLVYDADIPKEDAIILDLAEEGSDLSISASIRPGQLPKAIFDYLNPRKRVNYYFDSKSKNKNPINNVA</sequence>
<dbReference type="PANTHER" id="PTHR43155">
    <property type="entry name" value="CYCLIC DI-GMP PHOSPHODIESTERASE PA4108-RELATED"/>
    <property type="match status" value="1"/>
</dbReference>
<dbReference type="Gene3D" id="1.10.3210.10">
    <property type="entry name" value="Hypothetical protein af1432"/>
    <property type="match status" value="1"/>
</dbReference>
<dbReference type="RefSeq" id="WP_212675486.1">
    <property type="nucleotide sequence ID" value="NZ_JAGSPJ010000004.1"/>
</dbReference>
<dbReference type="CDD" id="cd00077">
    <property type="entry name" value="HDc"/>
    <property type="match status" value="1"/>
</dbReference>
<dbReference type="InterPro" id="IPR037522">
    <property type="entry name" value="HD_GYP_dom"/>
</dbReference>
<dbReference type="PANTHER" id="PTHR43155:SF2">
    <property type="entry name" value="CYCLIC DI-GMP PHOSPHODIESTERASE PA4108"/>
    <property type="match status" value="1"/>
</dbReference>
<gene>
    <name evidence="3" type="ORF">KDM90_10080</name>
</gene>
<reference evidence="3" key="1">
    <citation type="submission" date="2021-04" db="EMBL/GenBank/DDBJ databases">
        <title>novel species isolated from subtropical streams in China.</title>
        <authorList>
            <person name="Lu H."/>
        </authorList>
    </citation>
    <scope>NUCLEOTIDE SEQUENCE</scope>
    <source>
        <strain evidence="3">FT137W</strain>
    </source>
</reference>
<dbReference type="NCBIfam" id="TIGR00277">
    <property type="entry name" value="HDIG"/>
    <property type="match status" value="1"/>
</dbReference>
<dbReference type="InterPro" id="IPR006674">
    <property type="entry name" value="HD_domain"/>
</dbReference>
<evidence type="ECO:0000259" key="1">
    <source>
        <dbReference type="PROSITE" id="PS51831"/>
    </source>
</evidence>
<evidence type="ECO:0000259" key="2">
    <source>
        <dbReference type="PROSITE" id="PS51832"/>
    </source>
</evidence>
<dbReference type="Pfam" id="PF13487">
    <property type="entry name" value="HD_5"/>
    <property type="match status" value="1"/>
</dbReference>
<dbReference type="SMART" id="SM00471">
    <property type="entry name" value="HDc"/>
    <property type="match status" value="1"/>
</dbReference>
<dbReference type="AlphaFoldDB" id="A0A941IGU2"/>
<feature type="domain" description="HD" evidence="1">
    <location>
        <begin position="170"/>
        <end position="292"/>
    </location>
</feature>
<feature type="domain" description="HD-GYP" evidence="2">
    <location>
        <begin position="150"/>
        <end position="343"/>
    </location>
</feature>
<evidence type="ECO:0000313" key="4">
    <source>
        <dbReference type="Proteomes" id="UP000678545"/>
    </source>
</evidence>
<dbReference type="PROSITE" id="PS51832">
    <property type="entry name" value="HD_GYP"/>
    <property type="match status" value="1"/>
</dbReference>
<dbReference type="PROSITE" id="PS51831">
    <property type="entry name" value="HD"/>
    <property type="match status" value="1"/>
</dbReference>
<dbReference type="InterPro" id="IPR003607">
    <property type="entry name" value="HD/PDEase_dom"/>
</dbReference>
<dbReference type="InterPro" id="IPR021812">
    <property type="entry name" value="DUF3391"/>
</dbReference>
<name>A0A941IGU2_9BURK</name>
<protein>
    <submittedName>
        <fullName evidence="3">DUF3391 domain-containing protein</fullName>
    </submittedName>
</protein>
<dbReference type="InterPro" id="IPR006675">
    <property type="entry name" value="HDIG_dom"/>
</dbReference>
<keyword evidence="4" id="KW-1185">Reference proteome</keyword>
<accession>A0A941IGU2</accession>
<dbReference type="Proteomes" id="UP000678545">
    <property type="component" value="Unassembled WGS sequence"/>
</dbReference>
<dbReference type="SUPFAM" id="SSF109604">
    <property type="entry name" value="HD-domain/PDEase-like"/>
    <property type="match status" value="1"/>
</dbReference>
<dbReference type="EMBL" id="JAGSPJ010000004">
    <property type="protein sequence ID" value="MBR7800340.1"/>
    <property type="molecule type" value="Genomic_DNA"/>
</dbReference>
<organism evidence="3 4">
    <name type="scientific">Undibacterium fentianense</name>
    <dbReference type="NCBI Taxonomy" id="2828728"/>
    <lineage>
        <taxon>Bacteria</taxon>
        <taxon>Pseudomonadati</taxon>
        <taxon>Pseudomonadota</taxon>
        <taxon>Betaproteobacteria</taxon>
        <taxon>Burkholderiales</taxon>
        <taxon>Oxalobacteraceae</taxon>
        <taxon>Undibacterium</taxon>
    </lineage>
</organism>
<dbReference type="Pfam" id="PF11871">
    <property type="entry name" value="DUF3391"/>
    <property type="match status" value="1"/>
</dbReference>
<dbReference type="GO" id="GO:0008081">
    <property type="term" value="F:phosphoric diester hydrolase activity"/>
    <property type="evidence" value="ECO:0007669"/>
    <property type="project" value="UniProtKB-ARBA"/>
</dbReference>
<evidence type="ECO:0000313" key="3">
    <source>
        <dbReference type="EMBL" id="MBR7800340.1"/>
    </source>
</evidence>